<keyword evidence="1" id="KW-1133">Transmembrane helix</keyword>
<dbReference type="AlphaFoldDB" id="A0A8D8Q9Q4"/>
<keyword evidence="1" id="KW-0812">Transmembrane</keyword>
<accession>A0A8D8Q9Q4</accession>
<name>A0A8D8Q9Q4_9HEMI</name>
<feature type="transmembrane region" description="Helical" evidence="1">
    <location>
        <begin position="12"/>
        <end position="34"/>
    </location>
</feature>
<feature type="transmembrane region" description="Helical" evidence="1">
    <location>
        <begin position="55"/>
        <end position="73"/>
    </location>
</feature>
<protein>
    <submittedName>
        <fullName evidence="2">Uncharacterized protein</fullName>
    </submittedName>
</protein>
<evidence type="ECO:0000313" key="2">
    <source>
        <dbReference type="EMBL" id="CAG6627555.1"/>
    </source>
</evidence>
<proteinExistence type="predicted"/>
<evidence type="ECO:0000256" key="1">
    <source>
        <dbReference type="SAM" id="Phobius"/>
    </source>
</evidence>
<sequence>MGSIYPFYSRYIIRYLIFRFNIAFENGFNISILFKIHFYRLIWECEEGSLSSHSFYMFSIFFPFLVSPYHPFIQPFSSLFLKYIIQLFYFLHVIIQLFYFSRIFFKLFFFFTFLIL</sequence>
<dbReference type="EMBL" id="HBUF01065685">
    <property type="protein sequence ID" value="CAG6627555.1"/>
    <property type="molecule type" value="Transcribed_RNA"/>
</dbReference>
<keyword evidence="1" id="KW-0472">Membrane</keyword>
<reference evidence="2" key="1">
    <citation type="submission" date="2021-05" db="EMBL/GenBank/DDBJ databases">
        <authorList>
            <person name="Alioto T."/>
            <person name="Alioto T."/>
            <person name="Gomez Garrido J."/>
        </authorList>
    </citation>
    <scope>NUCLEOTIDE SEQUENCE</scope>
</reference>
<feature type="transmembrane region" description="Helical" evidence="1">
    <location>
        <begin position="79"/>
        <end position="100"/>
    </location>
</feature>
<organism evidence="2">
    <name type="scientific">Cacopsylla melanoneura</name>
    <dbReference type="NCBI Taxonomy" id="428564"/>
    <lineage>
        <taxon>Eukaryota</taxon>
        <taxon>Metazoa</taxon>
        <taxon>Ecdysozoa</taxon>
        <taxon>Arthropoda</taxon>
        <taxon>Hexapoda</taxon>
        <taxon>Insecta</taxon>
        <taxon>Pterygota</taxon>
        <taxon>Neoptera</taxon>
        <taxon>Paraneoptera</taxon>
        <taxon>Hemiptera</taxon>
        <taxon>Sternorrhyncha</taxon>
        <taxon>Psylloidea</taxon>
        <taxon>Psyllidae</taxon>
        <taxon>Psyllinae</taxon>
        <taxon>Cacopsylla</taxon>
    </lineage>
</organism>